<evidence type="ECO:0000256" key="14">
    <source>
        <dbReference type="HAMAP-Rule" id="MF_00052"/>
    </source>
</evidence>
<dbReference type="InterPro" id="IPR022898">
    <property type="entry name" value="RNase_HII"/>
</dbReference>
<evidence type="ECO:0000313" key="18">
    <source>
        <dbReference type="EMBL" id="OXS99573.1"/>
    </source>
</evidence>
<dbReference type="PANTHER" id="PTHR10954">
    <property type="entry name" value="RIBONUCLEASE H2 SUBUNIT A"/>
    <property type="match status" value="1"/>
</dbReference>
<dbReference type="GO" id="GO:0004523">
    <property type="term" value="F:RNA-DNA hybrid ribonuclease activity"/>
    <property type="evidence" value="ECO:0007669"/>
    <property type="project" value="UniProtKB-UniRule"/>
</dbReference>
<keyword evidence="8 14" id="KW-0963">Cytoplasm</keyword>
<dbReference type="CDD" id="cd07182">
    <property type="entry name" value="RNase_HII_bacteria_HII_like"/>
    <property type="match status" value="1"/>
</dbReference>
<keyword evidence="19" id="KW-1185">Reference proteome</keyword>
<evidence type="ECO:0000256" key="13">
    <source>
        <dbReference type="ARBA" id="ARBA00023211"/>
    </source>
</evidence>
<keyword evidence="12 14" id="KW-0378">Hydrolase</keyword>
<keyword evidence="10 14" id="KW-0479">Metal-binding</keyword>
<comment type="caution">
    <text evidence="18">The sequence shown here is derived from an EMBL/GenBank/DDBJ whole genome shotgun (WGS) entry which is preliminary data.</text>
</comment>
<dbReference type="InterPro" id="IPR036397">
    <property type="entry name" value="RNaseH_sf"/>
</dbReference>
<reference evidence="19" key="1">
    <citation type="journal article" date="2017" name="Int. J. Syst. Evol. Microbiol.">
        <title>Notoacmeibacter marinus gen. nov., sp. nov., isolated from the gut of a limpet and proposal of Notoacmeibacteraceae fam. nov. in the order Rhizobiales of the class Alphaproteobacteria.</title>
        <authorList>
            <person name="Huang Z."/>
            <person name="Guo F."/>
            <person name="Lai Q."/>
        </authorList>
    </citation>
    <scope>NUCLEOTIDE SEQUENCE [LARGE SCALE GENOMIC DNA]</scope>
    <source>
        <strain evidence="19">XMTR2A4</strain>
    </source>
</reference>
<dbReference type="NCBIfam" id="NF000595">
    <property type="entry name" value="PRK00015.1-3"/>
    <property type="match status" value="1"/>
</dbReference>
<dbReference type="GO" id="GO:0003723">
    <property type="term" value="F:RNA binding"/>
    <property type="evidence" value="ECO:0007669"/>
    <property type="project" value="UniProtKB-UniRule"/>
</dbReference>
<feature type="binding site" evidence="14 15">
    <location>
        <position position="42"/>
    </location>
    <ligand>
        <name>a divalent metal cation</name>
        <dbReference type="ChEBI" id="CHEBI:60240"/>
    </ligand>
</feature>
<dbReference type="Proteomes" id="UP000215405">
    <property type="component" value="Unassembled WGS sequence"/>
</dbReference>
<protein>
    <recommendedName>
        <fullName evidence="7 14">Ribonuclease HII</fullName>
        <shortName evidence="14">RNase HII</shortName>
        <ecNumber evidence="6 14">3.1.26.4</ecNumber>
    </recommendedName>
</protein>
<evidence type="ECO:0000313" key="19">
    <source>
        <dbReference type="Proteomes" id="UP000215405"/>
    </source>
</evidence>
<keyword evidence="9 14" id="KW-0540">Nuclease</keyword>
<keyword evidence="13 14" id="KW-0464">Manganese</keyword>
<organism evidence="18 19">
    <name type="scientific">Notoacmeibacter marinus</name>
    <dbReference type="NCBI Taxonomy" id="1876515"/>
    <lineage>
        <taxon>Bacteria</taxon>
        <taxon>Pseudomonadati</taxon>
        <taxon>Pseudomonadota</taxon>
        <taxon>Alphaproteobacteria</taxon>
        <taxon>Hyphomicrobiales</taxon>
        <taxon>Notoacmeibacteraceae</taxon>
        <taxon>Notoacmeibacter</taxon>
    </lineage>
</organism>
<dbReference type="InterPro" id="IPR024567">
    <property type="entry name" value="RNase_HII/HIII_dom"/>
</dbReference>
<evidence type="ECO:0000259" key="17">
    <source>
        <dbReference type="PROSITE" id="PS51975"/>
    </source>
</evidence>
<proteinExistence type="inferred from homology"/>
<dbReference type="PROSITE" id="PS51975">
    <property type="entry name" value="RNASE_H_2"/>
    <property type="match status" value="1"/>
</dbReference>
<feature type="domain" description="RNase H type-2" evidence="17">
    <location>
        <begin position="36"/>
        <end position="227"/>
    </location>
</feature>
<evidence type="ECO:0000256" key="2">
    <source>
        <dbReference type="ARBA" id="ARBA00001946"/>
    </source>
</evidence>
<evidence type="ECO:0000256" key="16">
    <source>
        <dbReference type="RuleBase" id="RU003515"/>
    </source>
</evidence>
<dbReference type="SUPFAM" id="SSF53098">
    <property type="entry name" value="Ribonuclease H-like"/>
    <property type="match status" value="1"/>
</dbReference>
<dbReference type="HAMAP" id="MF_00052_B">
    <property type="entry name" value="RNase_HII_B"/>
    <property type="match status" value="1"/>
</dbReference>
<evidence type="ECO:0000256" key="12">
    <source>
        <dbReference type="ARBA" id="ARBA00022801"/>
    </source>
</evidence>
<name>A0A231UUI0_9HYPH</name>
<evidence type="ECO:0000256" key="5">
    <source>
        <dbReference type="ARBA" id="ARBA00007383"/>
    </source>
</evidence>
<comment type="function">
    <text evidence="3 14 16">Endonuclease that specifically degrades the RNA of RNA-DNA hybrids.</text>
</comment>
<gene>
    <name evidence="14" type="primary">rnhB</name>
    <name evidence="18" type="ORF">B7H23_15715</name>
</gene>
<evidence type="ECO:0000256" key="4">
    <source>
        <dbReference type="ARBA" id="ARBA00004496"/>
    </source>
</evidence>
<dbReference type="InterPro" id="IPR001352">
    <property type="entry name" value="RNase_HII/HIII"/>
</dbReference>
<evidence type="ECO:0000256" key="8">
    <source>
        <dbReference type="ARBA" id="ARBA00022490"/>
    </source>
</evidence>
<dbReference type="Gene3D" id="3.30.420.10">
    <property type="entry name" value="Ribonuclease H-like superfamily/Ribonuclease H"/>
    <property type="match status" value="1"/>
</dbReference>
<dbReference type="EMBL" id="NBYO01000003">
    <property type="protein sequence ID" value="OXS99573.1"/>
    <property type="molecule type" value="Genomic_DNA"/>
</dbReference>
<dbReference type="GO" id="GO:0006298">
    <property type="term" value="P:mismatch repair"/>
    <property type="evidence" value="ECO:0007669"/>
    <property type="project" value="TreeGrafter"/>
</dbReference>
<evidence type="ECO:0000256" key="6">
    <source>
        <dbReference type="ARBA" id="ARBA00012180"/>
    </source>
</evidence>
<evidence type="ECO:0000256" key="9">
    <source>
        <dbReference type="ARBA" id="ARBA00022722"/>
    </source>
</evidence>
<dbReference type="GO" id="GO:0030145">
    <property type="term" value="F:manganese ion binding"/>
    <property type="evidence" value="ECO:0007669"/>
    <property type="project" value="UniProtKB-UniRule"/>
</dbReference>
<keyword evidence="11 14" id="KW-0255">Endonuclease</keyword>
<evidence type="ECO:0000256" key="11">
    <source>
        <dbReference type="ARBA" id="ARBA00022759"/>
    </source>
</evidence>
<accession>A0A231UUI0</accession>
<dbReference type="RefSeq" id="WP_094078351.1">
    <property type="nucleotide sequence ID" value="NZ_NBYO01000003.1"/>
</dbReference>
<evidence type="ECO:0000256" key="10">
    <source>
        <dbReference type="ARBA" id="ARBA00022723"/>
    </source>
</evidence>
<comment type="cofactor">
    <cofactor evidence="2">
        <name>Mg(2+)</name>
        <dbReference type="ChEBI" id="CHEBI:18420"/>
    </cofactor>
</comment>
<evidence type="ECO:0000256" key="1">
    <source>
        <dbReference type="ARBA" id="ARBA00000077"/>
    </source>
</evidence>
<sequence length="234" mass="24816">MPRPRPDSPMAILPLTDKRPAPDFATEEACYRSGAQLVCGVDEVGRGPLAGPVVAASVILDPHCIPEGLNDSKKLAASRREALHASIMETSLSVSLCAVSAQTIDRINILQASLLAMRRAIAGHARPPCVALIDGNQHPAGAPCETRTLVKGDQRSLSIAAASIVAKVTRDRMLARCGERHPAYGFSNHAGYGTAVHRQAIGTNGPVFRLHRMSFGMLRAEAQEATADTPMKGL</sequence>
<dbReference type="PANTHER" id="PTHR10954:SF18">
    <property type="entry name" value="RIBONUCLEASE HII"/>
    <property type="match status" value="1"/>
</dbReference>
<dbReference type="GO" id="GO:0043137">
    <property type="term" value="P:DNA replication, removal of RNA primer"/>
    <property type="evidence" value="ECO:0007669"/>
    <property type="project" value="TreeGrafter"/>
</dbReference>
<comment type="cofactor">
    <cofactor evidence="14 15">
        <name>Mn(2+)</name>
        <dbReference type="ChEBI" id="CHEBI:29035"/>
    </cofactor>
    <cofactor evidence="14 15">
        <name>Mg(2+)</name>
        <dbReference type="ChEBI" id="CHEBI:18420"/>
    </cofactor>
    <text evidence="14 15">Manganese or magnesium. Binds 1 divalent metal ion per monomer in the absence of substrate. May bind a second metal ion after substrate binding.</text>
</comment>
<dbReference type="Pfam" id="PF01351">
    <property type="entry name" value="RNase_HII"/>
    <property type="match status" value="1"/>
</dbReference>
<dbReference type="EC" id="3.1.26.4" evidence="6 14"/>
<feature type="binding site" evidence="14 15">
    <location>
        <position position="43"/>
    </location>
    <ligand>
        <name>a divalent metal cation</name>
        <dbReference type="ChEBI" id="CHEBI:60240"/>
    </ligand>
</feature>
<dbReference type="InterPro" id="IPR012337">
    <property type="entry name" value="RNaseH-like_sf"/>
</dbReference>
<dbReference type="AlphaFoldDB" id="A0A231UUI0"/>
<dbReference type="GO" id="GO:0032299">
    <property type="term" value="C:ribonuclease H2 complex"/>
    <property type="evidence" value="ECO:0007669"/>
    <property type="project" value="TreeGrafter"/>
</dbReference>
<comment type="subcellular location">
    <subcellularLocation>
        <location evidence="4 14">Cytoplasm</location>
    </subcellularLocation>
</comment>
<feature type="binding site" evidence="14 15">
    <location>
        <position position="134"/>
    </location>
    <ligand>
        <name>a divalent metal cation</name>
        <dbReference type="ChEBI" id="CHEBI:60240"/>
    </ligand>
</feature>
<dbReference type="GO" id="GO:0005737">
    <property type="term" value="C:cytoplasm"/>
    <property type="evidence" value="ECO:0007669"/>
    <property type="project" value="UniProtKB-SubCell"/>
</dbReference>
<evidence type="ECO:0000256" key="7">
    <source>
        <dbReference type="ARBA" id="ARBA00019179"/>
    </source>
</evidence>
<comment type="similarity">
    <text evidence="5 14 16">Belongs to the RNase HII family.</text>
</comment>
<evidence type="ECO:0000256" key="3">
    <source>
        <dbReference type="ARBA" id="ARBA00004065"/>
    </source>
</evidence>
<evidence type="ECO:0000256" key="15">
    <source>
        <dbReference type="PROSITE-ProRule" id="PRU01319"/>
    </source>
</evidence>
<comment type="catalytic activity">
    <reaction evidence="1 14 15 16">
        <text>Endonucleolytic cleavage to 5'-phosphomonoester.</text>
        <dbReference type="EC" id="3.1.26.4"/>
    </reaction>
</comment>